<evidence type="ECO:0000313" key="1">
    <source>
        <dbReference type="EMBL" id="EGG22001.1"/>
    </source>
</evidence>
<keyword evidence="2" id="KW-1185">Reference proteome</keyword>
<protein>
    <submittedName>
        <fullName evidence="1">Uncharacterized protein</fullName>
    </submittedName>
</protein>
<accession>F4PV93</accession>
<gene>
    <name evidence="1" type="ORF">DFA_01890</name>
</gene>
<dbReference type="Proteomes" id="UP000007797">
    <property type="component" value="Unassembled WGS sequence"/>
</dbReference>
<evidence type="ECO:0000313" key="2">
    <source>
        <dbReference type="Proteomes" id="UP000007797"/>
    </source>
</evidence>
<dbReference type="RefSeq" id="XP_004359852.1">
    <property type="nucleotide sequence ID" value="XM_004359795.1"/>
</dbReference>
<reference evidence="2" key="1">
    <citation type="journal article" date="2011" name="Genome Res.">
        <title>Phylogeny-wide analysis of social amoeba genomes highlights ancient origins for complex intercellular communication.</title>
        <authorList>
            <person name="Heidel A.J."/>
            <person name="Lawal H.M."/>
            <person name="Felder M."/>
            <person name="Schilde C."/>
            <person name="Helps N.R."/>
            <person name="Tunggal B."/>
            <person name="Rivero F."/>
            <person name="John U."/>
            <person name="Schleicher M."/>
            <person name="Eichinger L."/>
            <person name="Platzer M."/>
            <person name="Noegel A.A."/>
            <person name="Schaap P."/>
            <person name="Gloeckner G."/>
        </authorList>
    </citation>
    <scope>NUCLEOTIDE SEQUENCE [LARGE SCALE GENOMIC DNA]</scope>
    <source>
        <strain evidence="2">SH3</strain>
    </source>
</reference>
<proteinExistence type="predicted"/>
<dbReference type="KEGG" id="dfa:DFA_01890"/>
<dbReference type="GeneID" id="14872737"/>
<organism evidence="1 2">
    <name type="scientific">Cavenderia fasciculata</name>
    <name type="common">Slime mold</name>
    <name type="synonym">Dictyostelium fasciculatum</name>
    <dbReference type="NCBI Taxonomy" id="261658"/>
    <lineage>
        <taxon>Eukaryota</taxon>
        <taxon>Amoebozoa</taxon>
        <taxon>Evosea</taxon>
        <taxon>Eumycetozoa</taxon>
        <taxon>Dictyostelia</taxon>
        <taxon>Acytosteliales</taxon>
        <taxon>Cavenderiaceae</taxon>
        <taxon>Cavenderia</taxon>
    </lineage>
</organism>
<dbReference type="EMBL" id="GL883010">
    <property type="protein sequence ID" value="EGG22001.1"/>
    <property type="molecule type" value="Genomic_DNA"/>
</dbReference>
<name>F4PV93_CACFS</name>
<dbReference type="AlphaFoldDB" id="F4PV93"/>
<sequence length="421" mass="47939">MEININESIQLANYHHTCYGNLERVGKLVLDDTTTTTATSRLRYSKTRWPRVLVLDTDTLVVFIKVYCSSLKNIDTMDQYIRQLHIIINNNLPVSRCVSRPEMFKSLISASKANTIIKFAGRDLDDESILQLFYSILTTDEIGCIYIISSFLPYLNSINDLPIDELIDYCNFGGYPVEILVAEMFAKHIISRYDDRQLSEHYFNSVGVVNLFLKLIRYEQNNNEFSIIKKGAIIMFQHIGLESIDNADFLDKDEKKIANSLLKKHKSRLSKYIDNILINKDLPVRNIVSSGLVMFGCGMACGWRQGGGTSKHIISMGLLYSVAEMTRQFVSYHIDQRPMASDDHLKVILDASIGLPLTYMYINMLKISPIAIIPYHIGQYLYRLYCNGILTRKAQTHLRNGSAGGGSVLMNQFKQKIVGLR</sequence>